<organism evidence="1 2">
    <name type="scientific">Caerostris darwini</name>
    <dbReference type="NCBI Taxonomy" id="1538125"/>
    <lineage>
        <taxon>Eukaryota</taxon>
        <taxon>Metazoa</taxon>
        <taxon>Ecdysozoa</taxon>
        <taxon>Arthropoda</taxon>
        <taxon>Chelicerata</taxon>
        <taxon>Arachnida</taxon>
        <taxon>Araneae</taxon>
        <taxon>Araneomorphae</taxon>
        <taxon>Entelegynae</taxon>
        <taxon>Araneoidea</taxon>
        <taxon>Araneidae</taxon>
        <taxon>Caerostris</taxon>
    </lineage>
</organism>
<proteinExistence type="predicted"/>
<dbReference type="AlphaFoldDB" id="A0AAV4RBM1"/>
<dbReference type="EMBL" id="BPLQ01005914">
    <property type="protein sequence ID" value="GIY18419.1"/>
    <property type="molecule type" value="Genomic_DNA"/>
</dbReference>
<gene>
    <name evidence="1" type="ORF">CDAR_177301</name>
</gene>
<keyword evidence="2" id="KW-1185">Reference proteome</keyword>
<name>A0AAV4RBM1_9ARAC</name>
<evidence type="ECO:0000313" key="1">
    <source>
        <dbReference type="EMBL" id="GIY18419.1"/>
    </source>
</evidence>
<reference evidence="1 2" key="1">
    <citation type="submission" date="2021-06" db="EMBL/GenBank/DDBJ databases">
        <title>Caerostris darwini draft genome.</title>
        <authorList>
            <person name="Kono N."/>
            <person name="Arakawa K."/>
        </authorList>
    </citation>
    <scope>NUCLEOTIDE SEQUENCE [LARGE SCALE GENOMIC DNA]</scope>
</reference>
<comment type="caution">
    <text evidence="1">The sequence shown here is derived from an EMBL/GenBank/DDBJ whole genome shotgun (WGS) entry which is preliminary data.</text>
</comment>
<protein>
    <recommendedName>
        <fullName evidence="3">Ribosomal protein S10</fullName>
    </recommendedName>
</protein>
<accession>A0AAV4RBM1</accession>
<feature type="non-terminal residue" evidence="1">
    <location>
        <position position="97"/>
    </location>
</feature>
<sequence length="97" mass="11113">MSLSKTSCRNPSSYTVVRKHVALQYNKYKILISKVDSLSKYIHVPIPKHPVTNPSSYTVVRKHVALQYNKYKILISKVDSLSKYIHVPIPKHPVAIQ</sequence>
<dbReference type="Proteomes" id="UP001054837">
    <property type="component" value="Unassembled WGS sequence"/>
</dbReference>
<evidence type="ECO:0000313" key="2">
    <source>
        <dbReference type="Proteomes" id="UP001054837"/>
    </source>
</evidence>
<evidence type="ECO:0008006" key="3">
    <source>
        <dbReference type="Google" id="ProtNLM"/>
    </source>
</evidence>